<evidence type="ECO:0000313" key="5">
    <source>
        <dbReference type="Proteomes" id="UP000094070"/>
    </source>
</evidence>
<keyword evidence="5" id="KW-1185">Reference proteome</keyword>
<gene>
    <name evidence="4" type="ORF">A1QC_10585</name>
</gene>
<evidence type="ECO:0000256" key="1">
    <source>
        <dbReference type="ARBA" id="ARBA00008490"/>
    </source>
</evidence>
<dbReference type="Pfam" id="PF09829">
    <property type="entry name" value="DUF2057"/>
    <property type="match status" value="1"/>
</dbReference>
<dbReference type="EMBL" id="AJYK02000080">
    <property type="protein sequence ID" value="OEF24210.1"/>
    <property type="molecule type" value="Genomic_DNA"/>
</dbReference>
<organism evidence="4 5">
    <name type="scientific">Vibrio rumoiensis 1S-45</name>
    <dbReference type="NCBI Taxonomy" id="1188252"/>
    <lineage>
        <taxon>Bacteria</taxon>
        <taxon>Pseudomonadati</taxon>
        <taxon>Pseudomonadota</taxon>
        <taxon>Gammaproteobacteria</taxon>
        <taxon>Vibrionales</taxon>
        <taxon>Vibrionaceae</taxon>
        <taxon>Vibrio</taxon>
    </lineage>
</organism>
<proteinExistence type="inferred from homology"/>
<dbReference type="OrthoDB" id="6214779at2"/>
<evidence type="ECO:0000313" key="4">
    <source>
        <dbReference type="EMBL" id="OEF24210.1"/>
    </source>
</evidence>
<dbReference type="eggNOG" id="COG3110">
    <property type="taxonomic scope" value="Bacteria"/>
</dbReference>
<comment type="caution">
    <text evidence="4">The sequence shown here is derived from an EMBL/GenBank/DDBJ whole genome shotgun (WGS) entry which is preliminary data.</text>
</comment>
<name>A0A1E5E108_9VIBR</name>
<dbReference type="RefSeq" id="WP_017026101.1">
    <property type="nucleotide sequence ID" value="NZ_AJYK02000080.1"/>
</dbReference>
<dbReference type="PANTHER" id="PTHR38108">
    <property type="entry name" value="UPF0319 PROTEIN YCCT"/>
    <property type="match status" value="1"/>
</dbReference>
<dbReference type="InterPro" id="IPR018635">
    <property type="entry name" value="UPF0319"/>
</dbReference>
<feature type="signal peptide" evidence="3">
    <location>
        <begin position="1"/>
        <end position="18"/>
    </location>
</feature>
<dbReference type="STRING" id="1188252.A1QC_10585"/>
<reference evidence="4 5" key="1">
    <citation type="journal article" date="2012" name="Science">
        <title>Ecological populations of bacteria act as socially cohesive units of antibiotic production and resistance.</title>
        <authorList>
            <person name="Cordero O.X."/>
            <person name="Wildschutte H."/>
            <person name="Kirkup B."/>
            <person name="Proehl S."/>
            <person name="Ngo L."/>
            <person name="Hussain F."/>
            <person name="Le Roux F."/>
            <person name="Mincer T."/>
            <person name="Polz M.F."/>
        </authorList>
    </citation>
    <scope>NUCLEOTIDE SEQUENCE [LARGE SCALE GENOMIC DNA]</scope>
    <source>
        <strain evidence="4 5">1S-45</strain>
    </source>
</reference>
<protein>
    <submittedName>
        <fullName evidence="4">Uncharacterized protein</fullName>
    </submittedName>
</protein>
<feature type="chain" id="PRO_5009174604" evidence="3">
    <location>
        <begin position="19"/>
        <end position="193"/>
    </location>
</feature>
<dbReference type="PANTHER" id="PTHR38108:SF1">
    <property type="entry name" value="UPF0319 PROTEIN YCCT"/>
    <property type="match status" value="1"/>
</dbReference>
<sequence>MKRILLFLVAIISTNAVASVLTIESGIKVVMINGQKVEEGIPLLLTDGQNQVVAEFSGRLVNKGKTEFISTPPYVMTFNLSQSSDGTLNLKPSTFSDLQAAIDDNSDIFEFGNLKVTLLKQDKLPKNDSFMPYSDVPQLVANYNAEHGFPFGIVEQQQKVALESKESLNNLKYWYQQASKQEKAEFKYWINAQ</sequence>
<evidence type="ECO:0000256" key="2">
    <source>
        <dbReference type="ARBA" id="ARBA00022729"/>
    </source>
</evidence>
<keyword evidence="2 3" id="KW-0732">Signal</keyword>
<dbReference type="Proteomes" id="UP000094070">
    <property type="component" value="Unassembled WGS sequence"/>
</dbReference>
<evidence type="ECO:0000256" key="3">
    <source>
        <dbReference type="SAM" id="SignalP"/>
    </source>
</evidence>
<dbReference type="AlphaFoldDB" id="A0A1E5E108"/>
<comment type="similarity">
    <text evidence="1">Belongs to the UPF0319 family.</text>
</comment>
<accession>A0A1E5E108</accession>